<dbReference type="EMBL" id="CACRXK020000038">
    <property type="protein sequence ID" value="CAB3977240.1"/>
    <property type="molecule type" value="Genomic_DNA"/>
</dbReference>
<dbReference type="GO" id="GO:0000724">
    <property type="term" value="P:double-strand break repair via homologous recombination"/>
    <property type="evidence" value="ECO:0007669"/>
    <property type="project" value="TreeGrafter"/>
</dbReference>
<dbReference type="GO" id="GO:0009378">
    <property type="term" value="F:four-way junction helicase activity"/>
    <property type="evidence" value="ECO:0007669"/>
    <property type="project" value="TreeGrafter"/>
</dbReference>
<dbReference type="PANTHER" id="PTHR13710:SF157">
    <property type="entry name" value="DNA HELICASE"/>
    <property type="match status" value="1"/>
</dbReference>
<dbReference type="SMART" id="SM00490">
    <property type="entry name" value="HELICc"/>
    <property type="match status" value="1"/>
</dbReference>
<proteinExistence type="inferred from homology"/>
<dbReference type="GO" id="GO:0005524">
    <property type="term" value="F:ATP binding"/>
    <property type="evidence" value="ECO:0007669"/>
    <property type="project" value="UniProtKB-KW"/>
</dbReference>
<evidence type="ECO:0000256" key="3">
    <source>
        <dbReference type="ARBA" id="ARBA00022840"/>
    </source>
</evidence>
<organism evidence="6 7">
    <name type="scientific">Paramuricea clavata</name>
    <name type="common">Red gorgonian</name>
    <name type="synonym">Violescent sea-whip</name>
    <dbReference type="NCBI Taxonomy" id="317549"/>
    <lineage>
        <taxon>Eukaryota</taxon>
        <taxon>Metazoa</taxon>
        <taxon>Cnidaria</taxon>
        <taxon>Anthozoa</taxon>
        <taxon>Octocorallia</taxon>
        <taxon>Malacalcyonacea</taxon>
        <taxon>Plexauridae</taxon>
        <taxon>Paramuricea</taxon>
    </lineage>
</organism>
<dbReference type="GO" id="GO:0003676">
    <property type="term" value="F:nucleic acid binding"/>
    <property type="evidence" value="ECO:0007669"/>
    <property type="project" value="InterPro"/>
</dbReference>
<dbReference type="InterPro" id="IPR027417">
    <property type="entry name" value="P-loop_NTPase"/>
</dbReference>
<comment type="caution">
    <text evidence="6">The sequence shown here is derived from an EMBL/GenBank/DDBJ whole genome shotgun (WGS) entry which is preliminary data.</text>
</comment>
<dbReference type="Proteomes" id="UP001152795">
    <property type="component" value="Unassembled WGS sequence"/>
</dbReference>
<dbReference type="GO" id="GO:0005654">
    <property type="term" value="C:nucleoplasm"/>
    <property type="evidence" value="ECO:0007669"/>
    <property type="project" value="TreeGrafter"/>
</dbReference>
<dbReference type="InterPro" id="IPR014001">
    <property type="entry name" value="Helicase_ATP-bd"/>
</dbReference>
<dbReference type="OrthoDB" id="6144333at2759"/>
<name>A0A7D9HCB5_PARCT</name>
<sequence length="606" mass="68079">MATAEGVEVFEDTIDQVSSDLHGRILLKREQKKALIDLLLKKDVLAVLPTGFGKSLIYQYFVLAKAKQRVHQGSVCASALIICPLLSIVDDQIKEAKYLGITACRLKDFLEEETSTLRPKQLMFASAEDVLSPTFRNLLKDNPIVNESIELLVIDESHTVETWTSTRDKSRRKKKKKGSVKPFREAFGELSQYPKLSVNLFVLYTLLRTPVLALTGTADKATMQAIVSSLSLKEQTDIRVSPNRQNIRMSVFKCSNISMLSHLNWLIELVCNNGLDTPKTLIFCNTMNDVATVSNYILLNLADNAFRPTNVKTADNCLIGIYHSTTWDSQKDRIVKAMKGTEQVSTKRIVIATTALSMGVNFPDIRYVINWGPPRSLLDYHQEIGRAGRDGKQSYAITYFFGQQLSHCEDDVKDFVKSTACYRVASLLPFDKQVESLTPQHNCCSNCTNLCSCDMCQHSSTTDLPFESTADGNNSDHPHVVRSVSLEDRQDVRDSLMELFWTIVNTSDEVEVKFYTQVVDEIVESCHTIFTVKDIITNYPIFTMRRALKILEIFNELFGDISLLPSFEELEIIDDLLDLTPFSAVGLDSSINSSSSDSEINDSDNS</sequence>
<keyword evidence="2" id="KW-0547">Nucleotide-binding</keyword>
<dbReference type="GO" id="GO:0000723">
    <property type="term" value="P:telomere maintenance"/>
    <property type="evidence" value="ECO:0007669"/>
    <property type="project" value="TreeGrafter"/>
</dbReference>
<dbReference type="Pfam" id="PF00271">
    <property type="entry name" value="Helicase_C"/>
    <property type="match status" value="1"/>
</dbReference>
<dbReference type="AlphaFoldDB" id="A0A7D9HCB5"/>
<dbReference type="Pfam" id="PF00270">
    <property type="entry name" value="DEAD"/>
    <property type="match status" value="1"/>
</dbReference>
<protein>
    <recommendedName>
        <fullName evidence="5">DNA 3'-5' helicase</fullName>
        <ecNumber evidence="5">5.6.2.4</ecNumber>
    </recommendedName>
</protein>
<accession>A0A7D9HCB5</accession>
<dbReference type="InterPro" id="IPR011545">
    <property type="entry name" value="DEAD/DEAH_box_helicase_dom"/>
</dbReference>
<evidence type="ECO:0000256" key="5">
    <source>
        <dbReference type="ARBA" id="ARBA00034808"/>
    </source>
</evidence>
<dbReference type="PROSITE" id="PS51192">
    <property type="entry name" value="HELICASE_ATP_BIND_1"/>
    <property type="match status" value="1"/>
</dbReference>
<dbReference type="Gene3D" id="3.40.50.300">
    <property type="entry name" value="P-loop containing nucleotide triphosphate hydrolases"/>
    <property type="match status" value="2"/>
</dbReference>
<keyword evidence="7" id="KW-1185">Reference proteome</keyword>
<reference evidence="6" key="1">
    <citation type="submission" date="2020-04" db="EMBL/GenBank/DDBJ databases">
        <authorList>
            <person name="Alioto T."/>
            <person name="Alioto T."/>
            <person name="Gomez Garrido J."/>
        </authorList>
    </citation>
    <scope>NUCLEOTIDE SEQUENCE</scope>
    <source>
        <strain evidence="6">A484AB</strain>
    </source>
</reference>
<dbReference type="SMART" id="SM00487">
    <property type="entry name" value="DEXDc"/>
    <property type="match status" value="1"/>
</dbReference>
<keyword evidence="3" id="KW-0067">ATP-binding</keyword>
<keyword evidence="6" id="KW-0378">Hydrolase</keyword>
<comment type="similarity">
    <text evidence="1">Belongs to the helicase family. RecQ subfamily.</text>
</comment>
<gene>
    <name evidence="6" type="ORF">PACLA_8A021696</name>
</gene>
<dbReference type="EC" id="5.6.2.4" evidence="5"/>
<evidence type="ECO:0000256" key="1">
    <source>
        <dbReference type="ARBA" id="ARBA00005446"/>
    </source>
</evidence>
<evidence type="ECO:0000256" key="2">
    <source>
        <dbReference type="ARBA" id="ARBA00022741"/>
    </source>
</evidence>
<dbReference type="InterPro" id="IPR001650">
    <property type="entry name" value="Helicase_C-like"/>
</dbReference>
<evidence type="ECO:0000256" key="4">
    <source>
        <dbReference type="ARBA" id="ARBA00034617"/>
    </source>
</evidence>
<keyword evidence="6" id="KW-0347">Helicase</keyword>
<evidence type="ECO:0000313" key="6">
    <source>
        <dbReference type="EMBL" id="CAB3977240.1"/>
    </source>
</evidence>
<dbReference type="PANTHER" id="PTHR13710">
    <property type="entry name" value="DNA HELICASE RECQ FAMILY MEMBER"/>
    <property type="match status" value="1"/>
</dbReference>
<dbReference type="SUPFAM" id="SSF52540">
    <property type="entry name" value="P-loop containing nucleoside triphosphate hydrolases"/>
    <property type="match status" value="1"/>
</dbReference>
<dbReference type="PROSITE" id="PS51194">
    <property type="entry name" value="HELICASE_CTER"/>
    <property type="match status" value="1"/>
</dbReference>
<dbReference type="GO" id="GO:0005694">
    <property type="term" value="C:chromosome"/>
    <property type="evidence" value="ECO:0007669"/>
    <property type="project" value="TreeGrafter"/>
</dbReference>
<evidence type="ECO:0000313" key="7">
    <source>
        <dbReference type="Proteomes" id="UP001152795"/>
    </source>
</evidence>
<dbReference type="GO" id="GO:0005737">
    <property type="term" value="C:cytoplasm"/>
    <property type="evidence" value="ECO:0007669"/>
    <property type="project" value="TreeGrafter"/>
</dbReference>
<dbReference type="GO" id="GO:0043138">
    <property type="term" value="F:3'-5' DNA helicase activity"/>
    <property type="evidence" value="ECO:0007669"/>
    <property type="project" value="UniProtKB-EC"/>
</dbReference>
<comment type="catalytic activity">
    <reaction evidence="4">
        <text>Couples ATP hydrolysis with the unwinding of duplex DNA by translocating in the 3'-5' direction.</text>
        <dbReference type="EC" id="5.6.2.4"/>
    </reaction>
</comment>